<dbReference type="InterPro" id="IPR012334">
    <property type="entry name" value="Pectin_lyas_fold"/>
</dbReference>
<keyword evidence="4" id="KW-1185">Reference proteome</keyword>
<dbReference type="Pfam" id="PF13229">
    <property type="entry name" value="Beta_helix"/>
    <property type="match status" value="1"/>
</dbReference>
<feature type="domain" description="Right handed beta helix" evidence="2">
    <location>
        <begin position="92"/>
        <end position="186"/>
    </location>
</feature>
<name>A0A974Y268_9GAMM</name>
<reference evidence="3 4" key="1">
    <citation type="submission" date="2021-03" db="EMBL/GenBank/DDBJ databases">
        <title>Lysobacter sp. nov. isolated from soil of gangwondo yeongwol, south Korea.</title>
        <authorList>
            <person name="Kim K.R."/>
            <person name="Kim K.H."/>
            <person name="Jeon C.O."/>
        </authorList>
    </citation>
    <scope>NUCLEOTIDE SEQUENCE [LARGE SCALE GENOMIC DNA]</scope>
    <source>
        <strain evidence="3 4">R19</strain>
    </source>
</reference>
<organism evidence="3 4">
    <name type="scientific">Agrilutibacter solisilvae</name>
    <dbReference type="NCBI Taxonomy" id="2763317"/>
    <lineage>
        <taxon>Bacteria</taxon>
        <taxon>Pseudomonadati</taxon>
        <taxon>Pseudomonadota</taxon>
        <taxon>Gammaproteobacteria</taxon>
        <taxon>Lysobacterales</taxon>
        <taxon>Lysobacteraceae</taxon>
        <taxon>Agrilutibacter</taxon>
    </lineage>
</organism>
<dbReference type="SMART" id="SM00710">
    <property type="entry name" value="PbH1"/>
    <property type="match status" value="4"/>
</dbReference>
<feature type="chain" id="PRO_5036827259" description="Right handed beta helix domain-containing protein" evidence="1">
    <location>
        <begin position="27"/>
        <end position="290"/>
    </location>
</feature>
<dbReference type="InterPro" id="IPR011050">
    <property type="entry name" value="Pectin_lyase_fold/virulence"/>
</dbReference>
<gene>
    <name evidence="3" type="ORF">I8J32_004845</name>
</gene>
<dbReference type="InterPro" id="IPR039448">
    <property type="entry name" value="Beta_helix"/>
</dbReference>
<dbReference type="KEGG" id="lsf:I8J32_004845"/>
<protein>
    <recommendedName>
        <fullName evidence="2">Right handed beta helix domain-containing protein</fullName>
    </recommendedName>
</protein>
<dbReference type="Proteomes" id="UP000639274">
    <property type="component" value="Chromosome"/>
</dbReference>
<evidence type="ECO:0000313" key="4">
    <source>
        <dbReference type="Proteomes" id="UP000639274"/>
    </source>
</evidence>
<feature type="signal peptide" evidence="1">
    <location>
        <begin position="1"/>
        <end position="26"/>
    </location>
</feature>
<evidence type="ECO:0000259" key="2">
    <source>
        <dbReference type="Pfam" id="PF13229"/>
    </source>
</evidence>
<sequence length="290" mass="30157">MTTTSFRLLMLVALAFAATPLTPARAAQDHDGCTGYIETLPASIGTQGTWCLRSHLYTSQASGAAISVLTDNVTIDCGHFRLSGYGAGVATNAIGITTGASRLNATVRRCRIQGFKYGVVMYGANHLIEDNRFDGNRFVGIHASGDHPVIRNNAVMNTGGRPDEEVAFAINANAVGARVSGNTVHGVLPTGNGFGERYPRGIFAAGLIEDNHVSGLEKGGNGHAWGIIGTGRSVIRRNTIVQATATVGIGIAGGGAFSACRDNDIVNFENGIATETCALAGNNMFLAGVF</sequence>
<dbReference type="Gene3D" id="2.160.20.10">
    <property type="entry name" value="Single-stranded right-handed beta-helix, Pectin lyase-like"/>
    <property type="match status" value="1"/>
</dbReference>
<dbReference type="InterPro" id="IPR006626">
    <property type="entry name" value="PbH1"/>
</dbReference>
<accession>A0A974Y268</accession>
<dbReference type="RefSeq" id="WP_200614753.1">
    <property type="nucleotide sequence ID" value="NZ_CP071518.1"/>
</dbReference>
<dbReference type="SUPFAM" id="SSF51126">
    <property type="entry name" value="Pectin lyase-like"/>
    <property type="match status" value="1"/>
</dbReference>
<evidence type="ECO:0000313" key="3">
    <source>
        <dbReference type="EMBL" id="QSX79220.1"/>
    </source>
</evidence>
<proteinExistence type="predicted"/>
<evidence type="ECO:0000256" key="1">
    <source>
        <dbReference type="SAM" id="SignalP"/>
    </source>
</evidence>
<dbReference type="AlphaFoldDB" id="A0A974Y268"/>
<keyword evidence="1" id="KW-0732">Signal</keyword>
<dbReference type="EMBL" id="CP071518">
    <property type="protein sequence ID" value="QSX79220.1"/>
    <property type="molecule type" value="Genomic_DNA"/>
</dbReference>